<name>A0A516GAR4_9MICO</name>
<reference evidence="1 2" key="1">
    <citation type="submission" date="2019-07" db="EMBL/GenBank/DDBJ databases">
        <title>complete genome sequencing of Ornithinimicrobium sp. H23M54.</title>
        <authorList>
            <person name="Bae J.-W."/>
            <person name="Lee S.-Y."/>
        </authorList>
    </citation>
    <scope>NUCLEOTIDE SEQUENCE [LARGE SCALE GENOMIC DNA]</scope>
    <source>
        <strain evidence="1 2">H23M54</strain>
    </source>
</reference>
<sequence length="119" mass="13161">MSSTSPPETWQSVRREDGELIGFVAPDGDGWQPLTVFGHPLSGVGDLEAAEERLHAVGMSYLAEKWELRDGQDWISAQLVEASPAGVTVQLVDFFEHADRYGERTHLRAPVGTDRLRLS</sequence>
<evidence type="ECO:0000313" key="1">
    <source>
        <dbReference type="EMBL" id="QDO88607.1"/>
    </source>
</evidence>
<proteinExistence type="predicted"/>
<dbReference type="AlphaFoldDB" id="A0A516GAR4"/>
<dbReference type="RefSeq" id="WP_143783285.1">
    <property type="nucleotide sequence ID" value="NZ_CP041616.1"/>
</dbReference>
<evidence type="ECO:0000313" key="2">
    <source>
        <dbReference type="Proteomes" id="UP000315395"/>
    </source>
</evidence>
<accession>A0A516GAR4</accession>
<organism evidence="1 2">
    <name type="scientific">Ornithinimicrobium ciconiae</name>
    <dbReference type="NCBI Taxonomy" id="2594265"/>
    <lineage>
        <taxon>Bacteria</taxon>
        <taxon>Bacillati</taxon>
        <taxon>Actinomycetota</taxon>
        <taxon>Actinomycetes</taxon>
        <taxon>Micrococcales</taxon>
        <taxon>Ornithinimicrobiaceae</taxon>
        <taxon>Ornithinimicrobium</taxon>
    </lineage>
</organism>
<keyword evidence="2" id="KW-1185">Reference proteome</keyword>
<dbReference type="Proteomes" id="UP000315395">
    <property type="component" value="Chromosome"/>
</dbReference>
<protein>
    <submittedName>
        <fullName evidence="1">Uncharacterized protein</fullName>
    </submittedName>
</protein>
<dbReference type="KEGG" id="orz:FNH13_09890"/>
<dbReference type="EMBL" id="CP041616">
    <property type="protein sequence ID" value="QDO88607.1"/>
    <property type="molecule type" value="Genomic_DNA"/>
</dbReference>
<dbReference type="OrthoDB" id="68692at2"/>
<gene>
    <name evidence="1" type="ORF">FNH13_09890</name>
</gene>